<dbReference type="PROSITE" id="PS51354">
    <property type="entry name" value="GLUTAREDOXIN_2"/>
    <property type="match status" value="1"/>
</dbReference>
<accession>M5GCV9</accession>
<protein>
    <recommendedName>
        <fullName evidence="1">Glutaredoxin domain-containing protein</fullName>
    </recommendedName>
</protein>
<evidence type="ECO:0000313" key="3">
    <source>
        <dbReference type="Proteomes" id="UP000030653"/>
    </source>
</evidence>
<dbReference type="Pfam" id="PF00462">
    <property type="entry name" value="Glutaredoxin"/>
    <property type="match status" value="1"/>
</dbReference>
<reference evidence="2 3" key="1">
    <citation type="journal article" date="2012" name="Science">
        <title>The Paleozoic origin of enzymatic lignin decomposition reconstructed from 31 fungal genomes.</title>
        <authorList>
            <person name="Floudas D."/>
            <person name="Binder M."/>
            <person name="Riley R."/>
            <person name="Barry K."/>
            <person name="Blanchette R.A."/>
            <person name="Henrissat B."/>
            <person name="Martinez A.T."/>
            <person name="Otillar R."/>
            <person name="Spatafora J.W."/>
            <person name="Yadav J.S."/>
            <person name="Aerts A."/>
            <person name="Benoit I."/>
            <person name="Boyd A."/>
            <person name="Carlson A."/>
            <person name="Copeland A."/>
            <person name="Coutinho P.M."/>
            <person name="de Vries R.P."/>
            <person name="Ferreira P."/>
            <person name="Findley K."/>
            <person name="Foster B."/>
            <person name="Gaskell J."/>
            <person name="Glotzer D."/>
            <person name="Gorecki P."/>
            <person name="Heitman J."/>
            <person name="Hesse C."/>
            <person name="Hori C."/>
            <person name="Igarashi K."/>
            <person name="Jurgens J.A."/>
            <person name="Kallen N."/>
            <person name="Kersten P."/>
            <person name="Kohler A."/>
            <person name="Kuees U."/>
            <person name="Kumar T.K.A."/>
            <person name="Kuo A."/>
            <person name="LaButti K."/>
            <person name="Larrondo L.F."/>
            <person name="Lindquist E."/>
            <person name="Ling A."/>
            <person name="Lombard V."/>
            <person name="Lucas S."/>
            <person name="Lundell T."/>
            <person name="Martin R."/>
            <person name="McLaughlin D.J."/>
            <person name="Morgenstern I."/>
            <person name="Morin E."/>
            <person name="Murat C."/>
            <person name="Nagy L.G."/>
            <person name="Nolan M."/>
            <person name="Ohm R.A."/>
            <person name="Patyshakuliyeva A."/>
            <person name="Rokas A."/>
            <person name="Ruiz-Duenas F.J."/>
            <person name="Sabat G."/>
            <person name="Salamov A."/>
            <person name="Samejima M."/>
            <person name="Schmutz J."/>
            <person name="Slot J.C."/>
            <person name="St John F."/>
            <person name="Stenlid J."/>
            <person name="Sun H."/>
            <person name="Sun S."/>
            <person name="Syed K."/>
            <person name="Tsang A."/>
            <person name="Wiebenga A."/>
            <person name="Young D."/>
            <person name="Pisabarro A."/>
            <person name="Eastwood D.C."/>
            <person name="Martin F."/>
            <person name="Cullen D."/>
            <person name="Grigoriev I.V."/>
            <person name="Hibbett D.S."/>
        </authorList>
    </citation>
    <scope>NUCLEOTIDE SEQUENCE [LARGE SCALE GENOMIC DNA]</scope>
    <source>
        <strain evidence="2 3">DJM-731 SS1</strain>
    </source>
</reference>
<dbReference type="Gene3D" id="3.40.30.10">
    <property type="entry name" value="Glutaredoxin"/>
    <property type="match status" value="1"/>
</dbReference>
<dbReference type="PANTHER" id="PTHR45694:SF5">
    <property type="entry name" value="GLUTAREDOXIN 2"/>
    <property type="match status" value="1"/>
</dbReference>
<dbReference type="EMBL" id="JH795858">
    <property type="protein sequence ID" value="EJU04087.1"/>
    <property type="molecule type" value="Genomic_DNA"/>
</dbReference>
<gene>
    <name evidence="2" type="ORF">DACRYDRAFT_48120</name>
</gene>
<dbReference type="PRINTS" id="PR00160">
    <property type="entry name" value="GLUTAREDOXIN"/>
</dbReference>
<evidence type="ECO:0000313" key="2">
    <source>
        <dbReference type="EMBL" id="EJU04087.1"/>
    </source>
</evidence>
<dbReference type="GO" id="GO:0015038">
    <property type="term" value="F:glutathione disulfide oxidoreductase activity"/>
    <property type="evidence" value="ECO:0007669"/>
    <property type="project" value="TreeGrafter"/>
</dbReference>
<evidence type="ECO:0000259" key="1">
    <source>
        <dbReference type="Pfam" id="PF00462"/>
    </source>
</evidence>
<dbReference type="InterPro" id="IPR014025">
    <property type="entry name" value="Glutaredoxin_subgr"/>
</dbReference>
<proteinExistence type="predicted"/>
<dbReference type="GO" id="GO:0034599">
    <property type="term" value="P:cellular response to oxidative stress"/>
    <property type="evidence" value="ECO:0007669"/>
    <property type="project" value="TreeGrafter"/>
</dbReference>
<dbReference type="InterPro" id="IPR036249">
    <property type="entry name" value="Thioredoxin-like_sf"/>
</dbReference>
<dbReference type="AlphaFoldDB" id="M5GCV9"/>
<dbReference type="GO" id="GO:0000324">
    <property type="term" value="C:fungal-type vacuole"/>
    <property type="evidence" value="ECO:0007669"/>
    <property type="project" value="TreeGrafter"/>
</dbReference>
<dbReference type="Proteomes" id="UP000030653">
    <property type="component" value="Unassembled WGS sequence"/>
</dbReference>
<feature type="non-terminal residue" evidence="2">
    <location>
        <position position="87"/>
    </location>
</feature>
<dbReference type="GO" id="GO:0005801">
    <property type="term" value="C:cis-Golgi network"/>
    <property type="evidence" value="ECO:0007669"/>
    <property type="project" value="TreeGrafter"/>
</dbReference>
<dbReference type="InterPro" id="IPR002109">
    <property type="entry name" value="Glutaredoxin"/>
</dbReference>
<name>M5GCV9_DACPD</name>
<dbReference type="OrthoDB" id="423313at2759"/>
<dbReference type="PANTHER" id="PTHR45694">
    <property type="entry name" value="GLUTAREDOXIN 2"/>
    <property type="match status" value="1"/>
</dbReference>
<dbReference type="HOGENOM" id="CLU_026126_7_4_1"/>
<keyword evidence="3" id="KW-1185">Reference proteome</keyword>
<dbReference type="GeneID" id="63689868"/>
<organism evidence="2 3">
    <name type="scientific">Dacryopinax primogenitus (strain DJM 731)</name>
    <name type="common">Brown rot fungus</name>
    <dbReference type="NCBI Taxonomy" id="1858805"/>
    <lineage>
        <taxon>Eukaryota</taxon>
        <taxon>Fungi</taxon>
        <taxon>Dikarya</taxon>
        <taxon>Basidiomycota</taxon>
        <taxon>Agaricomycotina</taxon>
        <taxon>Dacrymycetes</taxon>
        <taxon>Dacrymycetales</taxon>
        <taxon>Dacrymycetaceae</taxon>
        <taxon>Dacryopinax</taxon>
    </lineage>
</organism>
<feature type="domain" description="Glutaredoxin" evidence="1">
    <location>
        <begin position="1"/>
        <end position="55"/>
    </location>
</feature>
<dbReference type="SUPFAM" id="SSF52833">
    <property type="entry name" value="Thioredoxin-like"/>
    <property type="match status" value="1"/>
</dbReference>
<dbReference type="RefSeq" id="XP_040630981.1">
    <property type="nucleotide sequence ID" value="XM_040774806.1"/>
</dbReference>
<sequence length="87" mass="9243">FSKKAKSLLVQLRLSPPPAIVEADLRSDTAILKSLLSKLTNHSTFPNVFIGGHSIGGSDDLQALHEQGKLWEVLRGAGVSRLGPAGK</sequence>
<dbReference type="GO" id="GO:0005796">
    <property type="term" value="C:Golgi lumen"/>
    <property type="evidence" value="ECO:0007669"/>
    <property type="project" value="TreeGrafter"/>
</dbReference>
<dbReference type="STRING" id="1858805.M5GCV9"/>